<evidence type="ECO:0000313" key="9">
    <source>
        <dbReference type="Proteomes" id="UP001162131"/>
    </source>
</evidence>
<protein>
    <recommendedName>
        <fullName evidence="10">Serine carboxypeptidase</fullName>
    </recommendedName>
</protein>
<dbReference type="GO" id="GO:0006508">
    <property type="term" value="P:proteolysis"/>
    <property type="evidence" value="ECO:0007669"/>
    <property type="project" value="UniProtKB-KW"/>
</dbReference>
<evidence type="ECO:0000313" key="8">
    <source>
        <dbReference type="EMBL" id="CAG9312997.1"/>
    </source>
</evidence>
<reference evidence="8" key="1">
    <citation type="submission" date="2021-09" db="EMBL/GenBank/DDBJ databases">
        <authorList>
            <consortium name="AG Swart"/>
            <person name="Singh M."/>
            <person name="Singh A."/>
            <person name="Seah K."/>
            <person name="Emmerich C."/>
        </authorList>
    </citation>
    <scope>NUCLEOTIDE SEQUENCE</scope>
    <source>
        <strain evidence="8">ATCC30299</strain>
    </source>
</reference>
<keyword evidence="6" id="KW-0325">Glycoprotein</keyword>
<evidence type="ECO:0000256" key="7">
    <source>
        <dbReference type="SAM" id="SignalP"/>
    </source>
</evidence>
<dbReference type="Pfam" id="PF00450">
    <property type="entry name" value="Peptidase_S10"/>
    <property type="match status" value="1"/>
</dbReference>
<feature type="chain" id="PRO_5043583313" description="Serine carboxypeptidase" evidence="7">
    <location>
        <begin position="24"/>
        <end position="439"/>
    </location>
</feature>
<dbReference type="Proteomes" id="UP001162131">
    <property type="component" value="Unassembled WGS sequence"/>
</dbReference>
<evidence type="ECO:0000256" key="4">
    <source>
        <dbReference type="ARBA" id="ARBA00022729"/>
    </source>
</evidence>
<evidence type="ECO:0008006" key="10">
    <source>
        <dbReference type="Google" id="ProtNLM"/>
    </source>
</evidence>
<dbReference type="EMBL" id="CAJZBQ010000009">
    <property type="protein sequence ID" value="CAG9312997.1"/>
    <property type="molecule type" value="Genomic_DNA"/>
</dbReference>
<evidence type="ECO:0000256" key="5">
    <source>
        <dbReference type="ARBA" id="ARBA00022801"/>
    </source>
</evidence>
<comment type="similarity">
    <text evidence="1">Belongs to the peptidase S10 family.</text>
</comment>
<keyword evidence="4 7" id="KW-0732">Signal</keyword>
<organism evidence="8 9">
    <name type="scientific">Blepharisma stoltei</name>
    <dbReference type="NCBI Taxonomy" id="1481888"/>
    <lineage>
        <taxon>Eukaryota</taxon>
        <taxon>Sar</taxon>
        <taxon>Alveolata</taxon>
        <taxon>Ciliophora</taxon>
        <taxon>Postciliodesmatophora</taxon>
        <taxon>Heterotrichea</taxon>
        <taxon>Heterotrichida</taxon>
        <taxon>Blepharismidae</taxon>
        <taxon>Blepharisma</taxon>
    </lineage>
</organism>
<dbReference type="GO" id="GO:0004185">
    <property type="term" value="F:serine-type carboxypeptidase activity"/>
    <property type="evidence" value="ECO:0007669"/>
    <property type="project" value="InterPro"/>
</dbReference>
<keyword evidence="9" id="KW-1185">Reference proteome</keyword>
<feature type="signal peptide" evidence="7">
    <location>
        <begin position="1"/>
        <end position="23"/>
    </location>
</feature>
<evidence type="ECO:0000256" key="3">
    <source>
        <dbReference type="ARBA" id="ARBA00022670"/>
    </source>
</evidence>
<gene>
    <name evidence="8" type="ORF">BSTOLATCC_MIC7788</name>
</gene>
<keyword evidence="5" id="KW-0378">Hydrolase</keyword>
<comment type="caution">
    <text evidence="8">The sequence shown here is derived from an EMBL/GenBank/DDBJ whole genome shotgun (WGS) entry which is preliminary data.</text>
</comment>
<evidence type="ECO:0000256" key="2">
    <source>
        <dbReference type="ARBA" id="ARBA00022645"/>
    </source>
</evidence>
<dbReference type="InterPro" id="IPR029058">
    <property type="entry name" value="AB_hydrolase_fold"/>
</dbReference>
<keyword evidence="3" id="KW-0645">Protease</keyword>
<dbReference type="InterPro" id="IPR001563">
    <property type="entry name" value="Peptidase_S10"/>
</dbReference>
<accession>A0AAU9IIJ7</accession>
<dbReference type="PANTHER" id="PTHR11802">
    <property type="entry name" value="SERINE PROTEASE FAMILY S10 SERINE CARBOXYPEPTIDASE"/>
    <property type="match status" value="1"/>
</dbReference>
<dbReference type="PRINTS" id="PR00724">
    <property type="entry name" value="CRBOXYPTASEC"/>
</dbReference>
<keyword evidence="2" id="KW-0121">Carboxypeptidase</keyword>
<dbReference type="PANTHER" id="PTHR11802:SF3">
    <property type="entry name" value="RETINOID-INDUCIBLE SERINE CARBOXYPEPTIDASE"/>
    <property type="match status" value="1"/>
</dbReference>
<dbReference type="SUPFAM" id="SSF53474">
    <property type="entry name" value="alpha/beta-Hydrolases"/>
    <property type="match status" value="1"/>
</dbReference>
<dbReference type="AlphaFoldDB" id="A0AAU9IIJ7"/>
<evidence type="ECO:0000256" key="1">
    <source>
        <dbReference type="ARBA" id="ARBA00009431"/>
    </source>
</evidence>
<evidence type="ECO:0000256" key="6">
    <source>
        <dbReference type="ARBA" id="ARBA00023180"/>
    </source>
</evidence>
<name>A0AAU9IIJ7_9CILI</name>
<dbReference type="Gene3D" id="3.40.50.1820">
    <property type="entry name" value="alpha/beta hydrolase"/>
    <property type="match status" value="1"/>
</dbReference>
<proteinExistence type="inferred from homology"/>
<sequence length="439" mass="49267">MVLRLFHIGLLFLSLSLVSSTDTQELLGDTDGTWSYFGYQGYAGEVTMNAITGSSYFYWLFQAIKGNITNPADKLPLIIWIQGGPGCSGETGMFFENIAPFYIDNNTNPQKNPYTWTNNYHVMTIDHPLGTGYSIAGAPYDMKNTTTGSSIQLYNFLVKLANKYPTWFSRDLYFFGESFGGHWIPGIAYQIVSNNRSPNPPFKFNLKGVGIGDPWTDPPNQSQTYGSYAYATGIIDQEELGIVQTYEDQVTSDLNTGNWNAALNDWEMSYSLIVDYAGGINVYNSRDYNPNYNMGQMPAWLNLASTKQMIHVPSSVVWTECNNNIYNAMTQDIMTSAAPLIPYLLDSIRVLIYNGQDDLIVNTPSTEQMLANLNWPYISNFINSNKIIWNVNGNVAGYAQTYNNLSFVVVLKSGHMVPHDQPVNALNLVNRFINNQGWQ</sequence>